<reference evidence="2 3" key="1">
    <citation type="submission" date="2019-07" db="EMBL/GenBank/DDBJ databases">
        <authorList>
            <person name="Wongkuna S."/>
            <person name="Scaria J."/>
        </authorList>
    </citation>
    <scope>NUCLEOTIDE SEQUENCE [LARGE SCALE GENOMIC DNA]</scope>
    <source>
        <strain evidence="2 3">SW178</strain>
    </source>
</reference>
<feature type="region of interest" description="Disordered" evidence="1">
    <location>
        <begin position="49"/>
        <end position="72"/>
    </location>
</feature>
<sequence length="72" mass="8084">MKFGIGDTCYIIENDEVKRARVSAKKDGQYFVQFVGSCGALAVPEDKVYRTPEEAEDGKQKTANRHSPVQYL</sequence>
<evidence type="ECO:0000256" key="1">
    <source>
        <dbReference type="SAM" id="MobiDB-lite"/>
    </source>
</evidence>
<comment type="caution">
    <text evidence="2">The sequence shown here is derived from an EMBL/GenBank/DDBJ whole genome shotgun (WGS) entry which is preliminary data.</text>
</comment>
<organism evidence="2 3">
    <name type="scientific">Mediterraneibacter catenae</name>
    <dbReference type="NCBI Taxonomy" id="2594882"/>
    <lineage>
        <taxon>Bacteria</taxon>
        <taxon>Bacillati</taxon>
        <taxon>Bacillota</taxon>
        <taxon>Clostridia</taxon>
        <taxon>Lachnospirales</taxon>
        <taxon>Lachnospiraceae</taxon>
        <taxon>Mediterraneibacter</taxon>
    </lineage>
</organism>
<evidence type="ECO:0000313" key="3">
    <source>
        <dbReference type="Proteomes" id="UP000322025"/>
    </source>
</evidence>
<dbReference type="RefSeq" id="WP_150310705.1">
    <property type="nucleotide sequence ID" value="NZ_VMSO01000007.1"/>
</dbReference>
<dbReference type="Proteomes" id="UP000322025">
    <property type="component" value="Unassembled WGS sequence"/>
</dbReference>
<accession>A0A5M9I1I9</accession>
<proteinExistence type="predicted"/>
<name>A0A5M9I1I9_9FIRM</name>
<feature type="compositionally biased region" description="Basic and acidic residues" evidence="1">
    <location>
        <begin position="49"/>
        <end position="60"/>
    </location>
</feature>
<dbReference type="EMBL" id="VMSO01000007">
    <property type="protein sequence ID" value="KAA8501646.1"/>
    <property type="molecule type" value="Genomic_DNA"/>
</dbReference>
<gene>
    <name evidence="2" type="ORF">FNY66_07175</name>
</gene>
<keyword evidence="3" id="KW-1185">Reference proteome</keyword>
<evidence type="ECO:0000313" key="2">
    <source>
        <dbReference type="EMBL" id="KAA8501646.1"/>
    </source>
</evidence>
<dbReference type="OrthoDB" id="2066210at2"/>
<dbReference type="AlphaFoldDB" id="A0A5M9I1I9"/>
<protein>
    <submittedName>
        <fullName evidence="2">Uncharacterized protein</fullName>
    </submittedName>
</protein>